<feature type="compositionally biased region" description="Basic and acidic residues" evidence="1">
    <location>
        <begin position="38"/>
        <end position="52"/>
    </location>
</feature>
<feature type="compositionally biased region" description="Basic and acidic residues" evidence="1">
    <location>
        <begin position="13"/>
        <end position="30"/>
    </location>
</feature>
<evidence type="ECO:0000256" key="1">
    <source>
        <dbReference type="SAM" id="MobiDB-lite"/>
    </source>
</evidence>
<dbReference type="InParanoid" id="E4WXX3"/>
<protein>
    <submittedName>
        <fullName evidence="2">Uncharacterized protein</fullName>
    </submittedName>
</protein>
<evidence type="ECO:0000313" key="3">
    <source>
        <dbReference type="Proteomes" id="UP000001307"/>
    </source>
</evidence>
<evidence type="ECO:0000313" key="2">
    <source>
        <dbReference type="EMBL" id="CBY22217.1"/>
    </source>
</evidence>
<dbReference type="AlphaFoldDB" id="E4WXX3"/>
<reference evidence="2" key="1">
    <citation type="journal article" date="2010" name="Science">
        <title>Plasticity of animal genome architecture unmasked by rapid evolution of a pelagic tunicate.</title>
        <authorList>
            <person name="Denoeud F."/>
            <person name="Henriet S."/>
            <person name="Mungpakdee S."/>
            <person name="Aury J.M."/>
            <person name="Da Silva C."/>
            <person name="Brinkmann H."/>
            <person name="Mikhaleva J."/>
            <person name="Olsen L.C."/>
            <person name="Jubin C."/>
            <person name="Canestro C."/>
            <person name="Bouquet J.M."/>
            <person name="Danks G."/>
            <person name="Poulain J."/>
            <person name="Campsteijn C."/>
            <person name="Adamski M."/>
            <person name="Cross I."/>
            <person name="Yadetie F."/>
            <person name="Muffato M."/>
            <person name="Louis A."/>
            <person name="Butcher S."/>
            <person name="Tsagkogeorga G."/>
            <person name="Konrad A."/>
            <person name="Singh S."/>
            <person name="Jensen M.F."/>
            <person name="Cong E.H."/>
            <person name="Eikeseth-Otteraa H."/>
            <person name="Noel B."/>
            <person name="Anthouard V."/>
            <person name="Porcel B.M."/>
            <person name="Kachouri-Lafond R."/>
            <person name="Nishino A."/>
            <person name="Ugolini M."/>
            <person name="Chourrout P."/>
            <person name="Nishida H."/>
            <person name="Aasland R."/>
            <person name="Huzurbazar S."/>
            <person name="Westhof E."/>
            <person name="Delsuc F."/>
            <person name="Lehrach H."/>
            <person name="Reinhardt R."/>
            <person name="Weissenbach J."/>
            <person name="Roy S.W."/>
            <person name="Artiguenave F."/>
            <person name="Postlethwait J.H."/>
            <person name="Manak J.R."/>
            <person name="Thompson E.M."/>
            <person name="Jaillon O."/>
            <person name="Du Pasquier L."/>
            <person name="Boudinot P."/>
            <person name="Liberles D.A."/>
            <person name="Volff J.N."/>
            <person name="Philippe H."/>
            <person name="Lenhard B."/>
            <person name="Roest Crollius H."/>
            <person name="Wincker P."/>
            <person name="Chourrout D."/>
        </authorList>
    </citation>
    <scope>NUCLEOTIDE SEQUENCE [LARGE SCALE GENOMIC DNA]</scope>
</reference>
<proteinExistence type="predicted"/>
<gene>
    <name evidence="2" type="ORF">GSOID_T00011769001</name>
</gene>
<sequence>MKGRVQLSSKNNFKQEEKRDTRQEKNDSRKFHNLKNPKSGENHGRSTKDTKFHFTAKSVYSRFRKTEF</sequence>
<dbReference type="EMBL" id="FN653018">
    <property type="protein sequence ID" value="CBY22217.1"/>
    <property type="molecule type" value="Genomic_DNA"/>
</dbReference>
<accession>E4WXX3</accession>
<name>E4WXX3_OIKDI</name>
<keyword evidence="3" id="KW-1185">Reference proteome</keyword>
<dbReference type="Proteomes" id="UP000001307">
    <property type="component" value="Unassembled WGS sequence"/>
</dbReference>
<organism evidence="2">
    <name type="scientific">Oikopleura dioica</name>
    <name type="common">Tunicate</name>
    <dbReference type="NCBI Taxonomy" id="34765"/>
    <lineage>
        <taxon>Eukaryota</taxon>
        <taxon>Metazoa</taxon>
        <taxon>Chordata</taxon>
        <taxon>Tunicata</taxon>
        <taxon>Appendicularia</taxon>
        <taxon>Copelata</taxon>
        <taxon>Oikopleuridae</taxon>
        <taxon>Oikopleura</taxon>
    </lineage>
</organism>
<feature type="compositionally biased region" description="Polar residues" evidence="1">
    <location>
        <begin position="1"/>
        <end position="12"/>
    </location>
</feature>
<feature type="region of interest" description="Disordered" evidence="1">
    <location>
        <begin position="1"/>
        <end position="68"/>
    </location>
</feature>